<dbReference type="Pfam" id="PF07277">
    <property type="entry name" value="SapC"/>
    <property type="match status" value="1"/>
</dbReference>
<organism evidence="1 2">
    <name type="scientific">Solimonas fluminis</name>
    <dbReference type="NCBI Taxonomy" id="2086571"/>
    <lineage>
        <taxon>Bacteria</taxon>
        <taxon>Pseudomonadati</taxon>
        <taxon>Pseudomonadota</taxon>
        <taxon>Gammaproteobacteria</taxon>
        <taxon>Nevskiales</taxon>
        <taxon>Nevskiaceae</taxon>
        <taxon>Solimonas</taxon>
    </lineage>
</organism>
<name>A0A2S5TJZ6_9GAMM</name>
<reference evidence="1 2" key="1">
    <citation type="submission" date="2018-02" db="EMBL/GenBank/DDBJ databases">
        <title>Genome sequencing of Solimonas sp. HR-BB.</title>
        <authorList>
            <person name="Lee Y."/>
            <person name="Jeon C.O."/>
        </authorList>
    </citation>
    <scope>NUCLEOTIDE SEQUENCE [LARGE SCALE GENOMIC DNA]</scope>
    <source>
        <strain evidence="1 2">HR-BB</strain>
    </source>
</reference>
<evidence type="ECO:0000313" key="2">
    <source>
        <dbReference type="Proteomes" id="UP000238220"/>
    </source>
</evidence>
<dbReference type="InterPro" id="IPR010836">
    <property type="entry name" value="SapC"/>
</dbReference>
<protein>
    <recommendedName>
        <fullName evidence="3">Peptidase</fullName>
    </recommendedName>
</protein>
<evidence type="ECO:0008006" key="3">
    <source>
        <dbReference type="Google" id="ProtNLM"/>
    </source>
</evidence>
<dbReference type="Proteomes" id="UP000238220">
    <property type="component" value="Unassembled WGS sequence"/>
</dbReference>
<dbReference type="RefSeq" id="WP_104228291.1">
    <property type="nucleotide sequence ID" value="NZ_PSNW01000001.1"/>
</dbReference>
<dbReference type="OrthoDB" id="9806524at2"/>
<gene>
    <name evidence="1" type="ORF">C3942_00015</name>
</gene>
<proteinExistence type="predicted"/>
<dbReference type="AlphaFoldDB" id="A0A2S5TJZ6"/>
<keyword evidence="2" id="KW-1185">Reference proteome</keyword>
<evidence type="ECO:0000313" key="1">
    <source>
        <dbReference type="EMBL" id="PPE75326.1"/>
    </source>
</evidence>
<sequence length="251" mass="27723">MAKSVKLIAPPGYAVVEPLDKQKHAGMGLRRDAGFAWSSGINAAFLNAAEFFKAALDYPIAFVREPRSGEFLPMAILGLKARQNLFVDAQGQWRSQTYLPAYFRRHPFCIAELAGEAGAAPQRLVCVDPSALEKGSAQPLFGADGVPTPAWEAAHRLLEAMEGARQQTRALMQRLEALGLLVPFDAVAMPRQGERSRLQGLFRVDEEKLAELQARDFKAMARKGELRAVYAHLLSLENFARLLEYAQNDGR</sequence>
<comment type="caution">
    <text evidence="1">The sequence shown here is derived from an EMBL/GenBank/DDBJ whole genome shotgun (WGS) entry which is preliminary data.</text>
</comment>
<accession>A0A2S5TJZ6</accession>
<dbReference type="EMBL" id="PSNW01000001">
    <property type="protein sequence ID" value="PPE75326.1"/>
    <property type="molecule type" value="Genomic_DNA"/>
</dbReference>